<evidence type="ECO:0000313" key="7">
    <source>
        <dbReference type="Proteomes" id="UP000229757"/>
    </source>
</evidence>
<keyword evidence="7" id="KW-1185">Reference proteome</keyword>
<evidence type="ECO:0000256" key="2">
    <source>
        <dbReference type="ARBA" id="ARBA00022679"/>
    </source>
</evidence>
<dbReference type="KEGG" id="rfo:REIFOR_01508"/>
<feature type="domain" description="DTW" evidence="5">
    <location>
        <begin position="16"/>
        <end position="210"/>
    </location>
</feature>
<reference evidence="6 7" key="1">
    <citation type="journal article" date="2017" name="Environ. Microbiol.">
        <title>Genomic and physiological analyses of 'Reinekea forsetii' reveal a versatile opportunistic lifestyle during spring algae blooms.</title>
        <authorList>
            <person name="Avci B."/>
            <person name="Hahnke R.L."/>
            <person name="Chafee M."/>
            <person name="Fischer T."/>
            <person name="Gruber-Vodicka H."/>
            <person name="Tegetmeyer H.E."/>
            <person name="Harder J."/>
            <person name="Fuchs B.M."/>
            <person name="Amann R.I."/>
            <person name="Teeling H."/>
        </authorList>
    </citation>
    <scope>NUCLEOTIDE SEQUENCE [LARGE SCALE GENOMIC DNA]</scope>
    <source>
        <strain evidence="6 7">Hel1_31_D35</strain>
    </source>
</reference>
<dbReference type="EC" id="2.5.1.25" evidence="1"/>
<protein>
    <recommendedName>
        <fullName evidence="1">tRNA-uridine aminocarboxypropyltransferase</fullName>
        <ecNumber evidence="1">2.5.1.25</ecNumber>
    </recommendedName>
</protein>
<dbReference type="AlphaFoldDB" id="A0A2K8KPF5"/>
<name>A0A2K8KPF5_9GAMM</name>
<evidence type="ECO:0000256" key="1">
    <source>
        <dbReference type="ARBA" id="ARBA00012386"/>
    </source>
</evidence>
<dbReference type="GO" id="GO:0008033">
    <property type="term" value="P:tRNA processing"/>
    <property type="evidence" value="ECO:0007669"/>
    <property type="project" value="UniProtKB-KW"/>
</dbReference>
<evidence type="ECO:0000313" key="6">
    <source>
        <dbReference type="EMBL" id="ATX76653.1"/>
    </source>
</evidence>
<keyword evidence="4" id="KW-0819">tRNA processing</keyword>
<gene>
    <name evidence="6" type="ORF">REIFOR_01508</name>
</gene>
<evidence type="ECO:0000259" key="5">
    <source>
        <dbReference type="SMART" id="SM01144"/>
    </source>
</evidence>
<proteinExistence type="predicted"/>
<dbReference type="Pfam" id="PF03942">
    <property type="entry name" value="DTW"/>
    <property type="match status" value="1"/>
</dbReference>
<dbReference type="PANTHER" id="PTHR21392">
    <property type="entry name" value="TRNA-URIDINE AMINOCARBOXYPROPYLTRANSFERASE 2"/>
    <property type="match status" value="1"/>
</dbReference>
<organism evidence="6 7">
    <name type="scientific">Reinekea forsetii</name>
    <dbReference type="NCBI Taxonomy" id="1336806"/>
    <lineage>
        <taxon>Bacteria</taxon>
        <taxon>Pseudomonadati</taxon>
        <taxon>Pseudomonadota</taxon>
        <taxon>Gammaproteobacteria</taxon>
        <taxon>Oceanospirillales</taxon>
        <taxon>Saccharospirillaceae</taxon>
        <taxon>Reinekea</taxon>
    </lineage>
</organism>
<dbReference type="InterPro" id="IPR039262">
    <property type="entry name" value="DTWD2/TAPT"/>
</dbReference>
<dbReference type="EMBL" id="CP011797">
    <property type="protein sequence ID" value="ATX76653.1"/>
    <property type="molecule type" value="Genomic_DNA"/>
</dbReference>
<dbReference type="InterPro" id="IPR005636">
    <property type="entry name" value="DTW"/>
</dbReference>
<keyword evidence="2" id="KW-0808">Transferase</keyword>
<keyword evidence="3" id="KW-0949">S-adenosyl-L-methionine</keyword>
<dbReference type="SMART" id="SM01144">
    <property type="entry name" value="DTW"/>
    <property type="match status" value="1"/>
</dbReference>
<dbReference type="Proteomes" id="UP000229757">
    <property type="component" value="Chromosome"/>
</dbReference>
<dbReference type="GO" id="GO:0016432">
    <property type="term" value="F:tRNA-uridine aminocarboxypropyltransferase activity"/>
    <property type="evidence" value="ECO:0007669"/>
    <property type="project" value="UniProtKB-EC"/>
</dbReference>
<dbReference type="PANTHER" id="PTHR21392:SF1">
    <property type="entry name" value="TRNA-URIDINE AMINOCARBOXYPROPYLTRANSFERASE"/>
    <property type="match status" value="1"/>
</dbReference>
<evidence type="ECO:0000256" key="4">
    <source>
        <dbReference type="ARBA" id="ARBA00022694"/>
    </source>
</evidence>
<accession>A0A2K8KPF5</accession>
<sequence>MRLARSTKAFTARGGRVQRCDQCRIDRQFCICTLRPSAPSNAAFLLLYYDDEVLKPSNSGRLIADLFSDTFAYIWQRTEAEPALLALLKDPIWRPIVVFPQEYATPERELCQPEALNLAGRRPLFILLDGSWREAKKMFRKSPYLDGFPVWSVTPEAPSRYQVRKAAKEVQLATAEVAAMLLSELGETANSALLHAWFDLFSYRYQMGVKRVNRGDAGAEARLAALRQ</sequence>
<evidence type="ECO:0000256" key="3">
    <source>
        <dbReference type="ARBA" id="ARBA00022691"/>
    </source>
</evidence>